<feature type="domain" description="GGDEF" evidence="2">
    <location>
        <begin position="496"/>
        <end position="630"/>
    </location>
</feature>
<dbReference type="AlphaFoldDB" id="B0CDD6"/>
<dbReference type="InterPro" id="IPR029787">
    <property type="entry name" value="Nucleotide_cyclase"/>
</dbReference>
<dbReference type="SUPFAM" id="SSF55073">
    <property type="entry name" value="Nucleotide cyclase"/>
    <property type="match status" value="1"/>
</dbReference>
<organism evidence="3 4">
    <name type="scientific">Acaryochloris marina (strain MBIC 11017)</name>
    <dbReference type="NCBI Taxonomy" id="329726"/>
    <lineage>
        <taxon>Bacteria</taxon>
        <taxon>Bacillati</taxon>
        <taxon>Cyanobacteriota</taxon>
        <taxon>Cyanophyceae</taxon>
        <taxon>Acaryochloridales</taxon>
        <taxon>Acaryochloridaceae</taxon>
        <taxon>Acaryochloris</taxon>
    </lineage>
</organism>
<proteinExistence type="predicted"/>
<dbReference type="Pfam" id="PF01590">
    <property type="entry name" value="GAF"/>
    <property type="match status" value="2"/>
</dbReference>
<dbReference type="GO" id="GO:0043709">
    <property type="term" value="P:cell adhesion involved in single-species biofilm formation"/>
    <property type="evidence" value="ECO:0007669"/>
    <property type="project" value="TreeGrafter"/>
</dbReference>
<dbReference type="InterPro" id="IPR029016">
    <property type="entry name" value="GAF-like_dom_sf"/>
</dbReference>
<dbReference type="Gene3D" id="3.30.450.40">
    <property type="match status" value="2"/>
</dbReference>
<accession>B0CDD6</accession>
<feature type="coiled-coil region" evidence="1">
    <location>
        <begin position="441"/>
        <end position="468"/>
    </location>
</feature>
<evidence type="ECO:0000313" key="3">
    <source>
        <dbReference type="EMBL" id="ABW26861.1"/>
    </source>
</evidence>
<dbReference type="SUPFAM" id="SSF55781">
    <property type="entry name" value="GAF domain-like"/>
    <property type="match status" value="2"/>
</dbReference>
<evidence type="ECO:0000259" key="2">
    <source>
        <dbReference type="PROSITE" id="PS50887"/>
    </source>
</evidence>
<dbReference type="HOGENOM" id="CLU_433893_0_0_3"/>
<sequence length="630" mass="70966">MKAISTHSSQQLAVNHAANNTPQFLTQVGQPKPIPGRFAQLLAPLTQQTFRQVVQQVQQELSIVHQTLCMLEDQGFQGVLNDLLHSMALKIGELLDADRTTIFMFDAEQQELWSMVQEESGSNSIEIRLPANRGIAGHVATHQETLNIPYDFYDDPRSEEAKKQDRRTGYRTYTLLAIPVLDQQGQLLAVVQMLNKIRPGVHPTLPIQDRIHHQGFGAADEKIFAEFVEVIGLLLESSKAFYAAAQKQRAANALMASTQVLGQSGLSLQETLLHIMAEAKQLMQAEHSILWLVDQDHHRLWTYANIPHQQIPLGTGLLGKLVETQHPLNYAFNHLPLSTHQFGCNTPLYSVLCMPVLNAHGKLIAIAQLANKYRPSIANAESRRGEVPERYRINFSKTDETFLMAFNTQAGSILDRAIINADLEDKVRERTQALYDRNLQLQQEIEERHRAEAKLKQLNQQLQQLSRIDGLTSIHNRRSFDESLDKEWRRLRREQQPLSIILCDVDHFKQYNDTYGHQAGDTCLQEVALAIDKSVKRPADMVARYGGEEFVVLLPNTPLPGATHIAEMIRTAIEVLRIPHKTSSASDQVTLSLGVATVIPNTQQTYTELLEAADAALYRAKQQGRNRVIS</sequence>
<name>B0CDD6_ACAM1</name>
<dbReference type="PANTHER" id="PTHR45138">
    <property type="entry name" value="REGULATORY COMPONENTS OF SENSORY TRANSDUCTION SYSTEM"/>
    <property type="match status" value="1"/>
</dbReference>
<dbReference type="InterPro" id="IPR003018">
    <property type="entry name" value="GAF"/>
</dbReference>
<reference evidence="3 4" key="1">
    <citation type="journal article" date="2008" name="Proc. Natl. Acad. Sci. U.S.A.">
        <title>Niche adaptation and genome expansion in the chlorophyll d-producing cyanobacterium Acaryochloris marina.</title>
        <authorList>
            <person name="Swingley W.D."/>
            <person name="Chen M."/>
            <person name="Cheung P.C."/>
            <person name="Conrad A.L."/>
            <person name="Dejesa L.C."/>
            <person name="Hao J."/>
            <person name="Honchak B.M."/>
            <person name="Karbach L.E."/>
            <person name="Kurdoglu A."/>
            <person name="Lahiri S."/>
            <person name="Mastrian S.D."/>
            <person name="Miyashita H."/>
            <person name="Page L."/>
            <person name="Ramakrishna P."/>
            <person name="Satoh S."/>
            <person name="Sattley W.M."/>
            <person name="Shimada Y."/>
            <person name="Taylor H.L."/>
            <person name="Tomo T."/>
            <person name="Tsuchiya T."/>
            <person name="Wang Z.T."/>
            <person name="Raymond J."/>
            <person name="Mimuro M."/>
            <person name="Blankenship R.E."/>
            <person name="Touchman J.W."/>
        </authorList>
    </citation>
    <scope>NUCLEOTIDE SEQUENCE [LARGE SCALE GENOMIC DNA]</scope>
    <source>
        <strain evidence="4">MBIC 11017</strain>
    </source>
</reference>
<dbReference type="Gene3D" id="3.30.70.270">
    <property type="match status" value="1"/>
</dbReference>
<dbReference type="EMBL" id="CP000828">
    <property type="protein sequence ID" value="ABW26861.1"/>
    <property type="molecule type" value="Genomic_DNA"/>
</dbReference>
<dbReference type="FunFam" id="3.30.70.270:FF:000001">
    <property type="entry name" value="Diguanylate cyclase domain protein"/>
    <property type="match status" value="1"/>
</dbReference>
<dbReference type="SMART" id="SM00065">
    <property type="entry name" value="GAF"/>
    <property type="match status" value="2"/>
</dbReference>
<dbReference type="GO" id="GO:0005886">
    <property type="term" value="C:plasma membrane"/>
    <property type="evidence" value="ECO:0007669"/>
    <property type="project" value="TreeGrafter"/>
</dbReference>
<dbReference type="CDD" id="cd01949">
    <property type="entry name" value="GGDEF"/>
    <property type="match status" value="1"/>
</dbReference>
<dbReference type="InterPro" id="IPR043128">
    <property type="entry name" value="Rev_trsase/Diguanyl_cyclase"/>
</dbReference>
<dbReference type="STRING" id="329726.AM1_1841"/>
<dbReference type="RefSeq" id="WP_012162366.1">
    <property type="nucleotide sequence ID" value="NC_009925.1"/>
</dbReference>
<dbReference type="Pfam" id="PF00990">
    <property type="entry name" value="GGDEF"/>
    <property type="match status" value="1"/>
</dbReference>
<dbReference type="InterPro" id="IPR000160">
    <property type="entry name" value="GGDEF_dom"/>
</dbReference>
<dbReference type="eggNOG" id="COG3706">
    <property type="taxonomic scope" value="Bacteria"/>
</dbReference>
<dbReference type="PROSITE" id="PS50887">
    <property type="entry name" value="GGDEF"/>
    <property type="match status" value="1"/>
</dbReference>
<dbReference type="PANTHER" id="PTHR45138:SF9">
    <property type="entry name" value="DIGUANYLATE CYCLASE DGCM-RELATED"/>
    <property type="match status" value="1"/>
</dbReference>
<evidence type="ECO:0000256" key="1">
    <source>
        <dbReference type="SAM" id="Coils"/>
    </source>
</evidence>
<dbReference type="NCBIfam" id="TIGR00254">
    <property type="entry name" value="GGDEF"/>
    <property type="match status" value="1"/>
</dbReference>
<dbReference type="InterPro" id="IPR050469">
    <property type="entry name" value="Diguanylate_Cyclase"/>
</dbReference>
<dbReference type="SMART" id="SM00267">
    <property type="entry name" value="GGDEF"/>
    <property type="match status" value="1"/>
</dbReference>
<gene>
    <name evidence="3" type="ordered locus">AM1_1841</name>
</gene>
<protein>
    <submittedName>
        <fullName evidence="3">Diguanylate cyclase (GGDEF domain)</fullName>
    </submittedName>
</protein>
<dbReference type="GO" id="GO:0052621">
    <property type="term" value="F:diguanylate cyclase activity"/>
    <property type="evidence" value="ECO:0007669"/>
    <property type="project" value="TreeGrafter"/>
</dbReference>
<keyword evidence="4" id="KW-1185">Reference proteome</keyword>
<dbReference type="GO" id="GO:1902201">
    <property type="term" value="P:negative regulation of bacterial-type flagellum-dependent cell motility"/>
    <property type="evidence" value="ECO:0007669"/>
    <property type="project" value="TreeGrafter"/>
</dbReference>
<dbReference type="KEGG" id="amr:AM1_1841"/>
<dbReference type="Proteomes" id="UP000000268">
    <property type="component" value="Chromosome"/>
</dbReference>
<evidence type="ECO:0000313" key="4">
    <source>
        <dbReference type="Proteomes" id="UP000000268"/>
    </source>
</evidence>
<dbReference type="eggNOG" id="COG2203">
    <property type="taxonomic scope" value="Bacteria"/>
</dbReference>
<keyword evidence="1" id="KW-0175">Coiled coil</keyword>